<feature type="transmembrane region" description="Helical" evidence="1">
    <location>
        <begin position="52"/>
        <end position="82"/>
    </location>
</feature>
<evidence type="ECO:0000313" key="4">
    <source>
        <dbReference type="Proteomes" id="UP000037716"/>
    </source>
</evidence>
<protein>
    <recommendedName>
        <fullName evidence="6">DUF3566 domain-containing protein</fullName>
    </recommendedName>
</protein>
<comment type="caution">
    <text evidence="2">The sequence shown here is derived from an EMBL/GenBank/DDBJ whole genome shotgun (WGS) entry which is preliminary data.</text>
</comment>
<evidence type="ECO:0008006" key="6">
    <source>
        <dbReference type="Google" id="ProtNLM"/>
    </source>
</evidence>
<reference evidence="3 5" key="2">
    <citation type="submission" date="2016-10" db="EMBL/GenBank/DDBJ databases">
        <authorList>
            <person name="Varghese N."/>
            <person name="Submissions S."/>
        </authorList>
    </citation>
    <scope>NUCLEOTIDE SEQUENCE [LARGE SCALE GENOMIC DNA]</scope>
    <source>
        <strain evidence="3 5">DSW-5</strain>
    </source>
</reference>
<dbReference type="AlphaFoldDB" id="A0A0M9CHJ1"/>
<proteinExistence type="predicted"/>
<organism evidence="2 4">
    <name type="scientific">Polaribacter dokdonensis DSW-5</name>
    <dbReference type="NCBI Taxonomy" id="1300348"/>
    <lineage>
        <taxon>Bacteria</taxon>
        <taxon>Pseudomonadati</taxon>
        <taxon>Bacteroidota</taxon>
        <taxon>Flavobacteriia</taxon>
        <taxon>Flavobacteriales</taxon>
        <taxon>Flavobacteriaceae</taxon>
    </lineage>
</organism>
<dbReference type="PATRIC" id="fig|1300348.6.peg.2223"/>
<evidence type="ECO:0000313" key="2">
    <source>
        <dbReference type="EMBL" id="KOY52662.1"/>
    </source>
</evidence>
<dbReference type="RefSeq" id="WP_053974749.1">
    <property type="nucleotide sequence ID" value="NZ_FNUE01000002.1"/>
</dbReference>
<evidence type="ECO:0000313" key="3">
    <source>
        <dbReference type="EMBL" id="SEE49908.1"/>
    </source>
</evidence>
<dbReference type="Proteomes" id="UP000037716">
    <property type="component" value="Unassembled WGS sequence"/>
</dbReference>
<keyword evidence="5" id="KW-1185">Reference proteome</keyword>
<feature type="transmembrane region" description="Helical" evidence="1">
    <location>
        <begin position="21"/>
        <end position="46"/>
    </location>
</feature>
<reference evidence="2 4" key="1">
    <citation type="submission" date="2015-07" db="EMBL/GenBank/DDBJ databases">
        <title>Genome of Polaribacter dokdonenesis DSW-5, isolated from seawater off Dokdo in Korea.</title>
        <authorList>
            <person name="Yoon K."/>
            <person name="Song J.Y."/>
            <person name="Kim J.F."/>
        </authorList>
    </citation>
    <scope>NUCLEOTIDE SEQUENCE [LARGE SCALE GENOMIC DNA]</scope>
    <source>
        <strain evidence="2 4">DSW-5</strain>
    </source>
</reference>
<name>A0A0M9CHJ1_9FLAO</name>
<gene>
    <name evidence="2" type="ORF">I602_2222</name>
    <name evidence="3" type="ORF">SAMN05444353_1996</name>
</gene>
<dbReference type="EMBL" id="LGBR01000001">
    <property type="protein sequence ID" value="KOY52662.1"/>
    <property type="molecule type" value="Genomic_DNA"/>
</dbReference>
<keyword evidence="1" id="KW-1133">Transmembrane helix</keyword>
<evidence type="ECO:0000256" key="1">
    <source>
        <dbReference type="SAM" id="Phobius"/>
    </source>
</evidence>
<keyword evidence="1" id="KW-0472">Membrane</keyword>
<evidence type="ECO:0000313" key="5">
    <source>
        <dbReference type="Proteomes" id="UP000183071"/>
    </source>
</evidence>
<dbReference type="STRING" id="1300348.I602_2222"/>
<dbReference type="EMBL" id="FNUE01000002">
    <property type="protein sequence ID" value="SEE49908.1"/>
    <property type="molecule type" value="Genomic_DNA"/>
</dbReference>
<accession>A0A0M9CHJ1</accession>
<dbReference type="Proteomes" id="UP000183071">
    <property type="component" value="Unassembled WGS sequence"/>
</dbReference>
<keyword evidence="1" id="KW-0812">Transmembrane</keyword>
<dbReference type="OrthoDB" id="1189688at2"/>
<sequence length="114" mass="12374">MSTLKLKLKKIDALKYGIITGTLMAFIVFIMVAIAFLFTSLFGIGAAGSDAYALGAIFGGGIFMLILAPILYFVFGFIFGWISTLVFNFILKKTGGLDIEFEKTGLDLQQIGNE</sequence>